<feature type="transmembrane region" description="Helical" evidence="1">
    <location>
        <begin position="118"/>
        <end position="136"/>
    </location>
</feature>
<feature type="transmembrane region" description="Helical" evidence="1">
    <location>
        <begin position="7"/>
        <end position="33"/>
    </location>
</feature>
<keyword evidence="1" id="KW-0472">Membrane</keyword>
<sequence>MFGGQKVFLLDVFIIITGAYVSSITMIIVALSIEALANSYMEFNKEIEENIKSGKLQTNAALLEEIEGSLIEYLRLADVVYRCFGAAISMTFMNGLIVHSSAQFALRVYGENMNLLQMSVYMGWALLGFVTTAAPLNRHRTFYKVVIFLMMLLAFCQYLLLYTRLYEG</sequence>
<evidence type="ECO:0000256" key="1">
    <source>
        <dbReference type="SAM" id="Phobius"/>
    </source>
</evidence>
<dbReference type="Proteomes" id="UP000887540">
    <property type="component" value="Unplaced"/>
</dbReference>
<evidence type="ECO:0000313" key="3">
    <source>
        <dbReference type="WBParaSite" id="ACRNAN_Path_716.g2708.t1"/>
    </source>
</evidence>
<evidence type="ECO:0000313" key="2">
    <source>
        <dbReference type="Proteomes" id="UP000887540"/>
    </source>
</evidence>
<keyword evidence="2" id="KW-1185">Reference proteome</keyword>
<keyword evidence="1" id="KW-0812">Transmembrane</keyword>
<dbReference type="WBParaSite" id="ACRNAN_Path_716.g2708.t1">
    <property type="protein sequence ID" value="ACRNAN_Path_716.g2708.t1"/>
    <property type="gene ID" value="ACRNAN_Path_716.g2708"/>
</dbReference>
<dbReference type="AlphaFoldDB" id="A0A914CAD9"/>
<name>A0A914CAD9_9BILA</name>
<keyword evidence="1" id="KW-1133">Transmembrane helix</keyword>
<feature type="transmembrane region" description="Helical" evidence="1">
    <location>
        <begin position="142"/>
        <end position="162"/>
    </location>
</feature>
<feature type="transmembrane region" description="Helical" evidence="1">
    <location>
        <begin position="79"/>
        <end position="97"/>
    </location>
</feature>
<organism evidence="2 3">
    <name type="scientific">Acrobeloides nanus</name>
    <dbReference type="NCBI Taxonomy" id="290746"/>
    <lineage>
        <taxon>Eukaryota</taxon>
        <taxon>Metazoa</taxon>
        <taxon>Ecdysozoa</taxon>
        <taxon>Nematoda</taxon>
        <taxon>Chromadorea</taxon>
        <taxon>Rhabditida</taxon>
        <taxon>Tylenchina</taxon>
        <taxon>Cephalobomorpha</taxon>
        <taxon>Cephaloboidea</taxon>
        <taxon>Cephalobidae</taxon>
        <taxon>Acrobeloides</taxon>
    </lineage>
</organism>
<proteinExistence type="predicted"/>
<reference evidence="3" key="1">
    <citation type="submission" date="2022-11" db="UniProtKB">
        <authorList>
            <consortium name="WormBaseParasite"/>
        </authorList>
    </citation>
    <scope>IDENTIFICATION</scope>
</reference>
<accession>A0A914CAD9</accession>
<protein>
    <submittedName>
        <fullName evidence="3">Uncharacterized protein</fullName>
    </submittedName>
</protein>